<dbReference type="Proteomes" id="UP000653454">
    <property type="component" value="Unassembled WGS sequence"/>
</dbReference>
<dbReference type="AlphaFoldDB" id="A0A8S4GD58"/>
<protein>
    <submittedName>
        <fullName evidence="3">(diamondback moth) hypothetical protein</fullName>
    </submittedName>
</protein>
<evidence type="ECO:0000256" key="1">
    <source>
        <dbReference type="ARBA" id="ARBA00023002"/>
    </source>
</evidence>
<dbReference type="InterPro" id="IPR023210">
    <property type="entry name" value="NADP_OxRdtase_dom"/>
</dbReference>
<comment type="caution">
    <text evidence="3">The sequence shown here is derived from an EMBL/GenBank/DDBJ whole genome shotgun (WGS) entry which is preliminary data.</text>
</comment>
<dbReference type="PROSITE" id="PS00798">
    <property type="entry name" value="ALDOKETO_REDUCTASE_1"/>
    <property type="match status" value="1"/>
</dbReference>
<keyword evidence="4" id="KW-1185">Reference proteome</keyword>
<dbReference type="FunFam" id="3.20.20.100:FF:000002">
    <property type="entry name" value="2,5-diketo-D-gluconic acid reductase A"/>
    <property type="match status" value="1"/>
</dbReference>
<sequence>MPVTKSWSHECGPVQVNMATRPVLSAILVLATVVAAVCAEVTGKAPVLELNDGKKIPQFGLGTWLGFQKALSEQYYHIIPGGLVKPTGTEVKAAVEWAIDAGYRHIDTAFIYDTEGQVGAAIKEKIRQGVVKREDLFVTTKLWNDKHARDAVVPALRESLKKLDLEYVDLYLIHWPIGHYPNVTYDDTDFVDTWKGMAEARELGLARSVGVCNFNQEQLERLMASSPVKPAVLQVELNLNLQQPELRSFCKSKGIVMMAYTPFGSLFPDKAAADAPPPRVADHELKTIADKYKKTVPQIVLRYLVELGVIPIPKSITKKRVEANIDIFDFSLTPEEKEKLKSYDKHYRTIPVKFWASSKDYPFEKN</sequence>
<dbReference type="Gene3D" id="3.20.20.100">
    <property type="entry name" value="NADP-dependent oxidoreductase domain"/>
    <property type="match status" value="1"/>
</dbReference>
<accession>A0A8S4GD58</accession>
<gene>
    <name evidence="3" type="ORF">PLXY2_LOCUS16289</name>
</gene>
<reference evidence="3" key="1">
    <citation type="submission" date="2020-11" db="EMBL/GenBank/DDBJ databases">
        <authorList>
            <person name="Whiteford S."/>
        </authorList>
    </citation>
    <scope>NUCLEOTIDE SEQUENCE</scope>
</reference>
<dbReference type="EMBL" id="CAJHNJ030000484">
    <property type="protein sequence ID" value="CAG9138039.1"/>
    <property type="molecule type" value="Genomic_DNA"/>
</dbReference>
<organism evidence="3 4">
    <name type="scientific">Plutella xylostella</name>
    <name type="common">Diamondback moth</name>
    <name type="synonym">Plutella maculipennis</name>
    <dbReference type="NCBI Taxonomy" id="51655"/>
    <lineage>
        <taxon>Eukaryota</taxon>
        <taxon>Metazoa</taxon>
        <taxon>Ecdysozoa</taxon>
        <taxon>Arthropoda</taxon>
        <taxon>Hexapoda</taxon>
        <taxon>Insecta</taxon>
        <taxon>Pterygota</taxon>
        <taxon>Neoptera</taxon>
        <taxon>Endopterygota</taxon>
        <taxon>Lepidoptera</taxon>
        <taxon>Glossata</taxon>
        <taxon>Ditrysia</taxon>
        <taxon>Yponomeutoidea</taxon>
        <taxon>Plutellidae</taxon>
        <taxon>Plutella</taxon>
    </lineage>
</organism>
<evidence type="ECO:0000259" key="2">
    <source>
        <dbReference type="Pfam" id="PF00248"/>
    </source>
</evidence>
<dbReference type="InterPro" id="IPR036812">
    <property type="entry name" value="NAD(P)_OxRdtase_dom_sf"/>
</dbReference>
<dbReference type="InterPro" id="IPR044488">
    <property type="entry name" value="AKR2E"/>
</dbReference>
<dbReference type="SUPFAM" id="SSF51430">
    <property type="entry name" value="NAD(P)-linked oxidoreductase"/>
    <property type="match status" value="1"/>
</dbReference>
<dbReference type="PRINTS" id="PR00069">
    <property type="entry name" value="ALDKETRDTASE"/>
</dbReference>
<keyword evidence="1" id="KW-0560">Oxidoreductase</keyword>
<dbReference type="PANTHER" id="PTHR11732">
    <property type="entry name" value="ALDO/KETO REDUCTASE"/>
    <property type="match status" value="1"/>
</dbReference>
<dbReference type="PROSITE" id="PS00062">
    <property type="entry name" value="ALDOKETO_REDUCTASE_2"/>
    <property type="match status" value="1"/>
</dbReference>
<proteinExistence type="predicted"/>
<evidence type="ECO:0000313" key="3">
    <source>
        <dbReference type="EMBL" id="CAG9138039.1"/>
    </source>
</evidence>
<feature type="domain" description="NADP-dependent oxidoreductase" evidence="2">
    <location>
        <begin position="89"/>
        <end position="343"/>
    </location>
</feature>
<dbReference type="CDD" id="cd19116">
    <property type="entry name" value="AKR_AKR2E1-5"/>
    <property type="match status" value="1"/>
</dbReference>
<dbReference type="GO" id="GO:0016616">
    <property type="term" value="F:oxidoreductase activity, acting on the CH-OH group of donors, NAD or NADP as acceptor"/>
    <property type="evidence" value="ECO:0007669"/>
    <property type="project" value="UniProtKB-ARBA"/>
</dbReference>
<dbReference type="InterPro" id="IPR020471">
    <property type="entry name" value="AKR"/>
</dbReference>
<dbReference type="InterPro" id="IPR018170">
    <property type="entry name" value="Aldo/ket_reductase_CS"/>
</dbReference>
<name>A0A8S4GD58_PLUXY</name>
<evidence type="ECO:0000313" key="4">
    <source>
        <dbReference type="Proteomes" id="UP000653454"/>
    </source>
</evidence>
<dbReference type="Pfam" id="PF00248">
    <property type="entry name" value="Aldo_ket_red"/>
    <property type="match status" value="1"/>
</dbReference>